<dbReference type="AlphaFoldDB" id="X0UTK5"/>
<accession>X0UTK5</accession>
<feature type="non-terminal residue" evidence="1">
    <location>
        <position position="1"/>
    </location>
</feature>
<dbReference type="EMBL" id="BARS01026706">
    <property type="protein sequence ID" value="GAG03628.1"/>
    <property type="molecule type" value="Genomic_DNA"/>
</dbReference>
<gene>
    <name evidence="1" type="ORF">S01H1_42057</name>
</gene>
<name>X0UTK5_9ZZZZ</name>
<sequence length="63" mass="7383">FTYFLRTHRNRETAEILPDPGLETFYDSSGKTIKDKSKINQLKKKAKQILKDNNLSNKITEKK</sequence>
<evidence type="ECO:0000313" key="1">
    <source>
        <dbReference type="EMBL" id="GAG03628.1"/>
    </source>
</evidence>
<proteinExistence type="predicted"/>
<reference evidence="1" key="1">
    <citation type="journal article" date="2014" name="Front. Microbiol.">
        <title>High frequency of phylogenetically diverse reductive dehalogenase-homologous genes in deep subseafloor sedimentary metagenomes.</title>
        <authorList>
            <person name="Kawai M."/>
            <person name="Futagami T."/>
            <person name="Toyoda A."/>
            <person name="Takaki Y."/>
            <person name="Nishi S."/>
            <person name="Hori S."/>
            <person name="Arai W."/>
            <person name="Tsubouchi T."/>
            <person name="Morono Y."/>
            <person name="Uchiyama I."/>
            <person name="Ito T."/>
            <person name="Fujiyama A."/>
            <person name="Inagaki F."/>
            <person name="Takami H."/>
        </authorList>
    </citation>
    <scope>NUCLEOTIDE SEQUENCE</scope>
    <source>
        <strain evidence="1">Expedition CK06-06</strain>
    </source>
</reference>
<comment type="caution">
    <text evidence="1">The sequence shown here is derived from an EMBL/GenBank/DDBJ whole genome shotgun (WGS) entry which is preliminary data.</text>
</comment>
<protein>
    <submittedName>
        <fullName evidence="1">Uncharacterized protein</fullName>
    </submittedName>
</protein>
<organism evidence="1">
    <name type="scientific">marine sediment metagenome</name>
    <dbReference type="NCBI Taxonomy" id="412755"/>
    <lineage>
        <taxon>unclassified sequences</taxon>
        <taxon>metagenomes</taxon>
        <taxon>ecological metagenomes</taxon>
    </lineage>
</organism>